<dbReference type="EMBL" id="MU863625">
    <property type="protein sequence ID" value="KAK4105482.1"/>
    <property type="molecule type" value="Genomic_DNA"/>
</dbReference>
<feature type="compositionally biased region" description="Low complexity" evidence="1">
    <location>
        <begin position="76"/>
        <end position="85"/>
    </location>
</feature>
<proteinExistence type="predicted"/>
<comment type="caution">
    <text evidence="2">The sequence shown here is derived from an EMBL/GenBank/DDBJ whole genome shotgun (WGS) entry which is preliminary data.</text>
</comment>
<keyword evidence="3" id="KW-1185">Reference proteome</keyword>
<name>A0AAN6Q8A1_9PEZI</name>
<dbReference type="AlphaFoldDB" id="A0AAN6Q8A1"/>
<reference evidence="2" key="1">
    <citation type="journal article" date="2023" name="Mol. Phylogenet. Evol.">
        <title>Genome-scale phylogeny and comparative genomics of the fungal order Sordariales.</title>
        <authorList>
            <person name="Hensen N."/>
            <person name="Bonometti L."/>
            <person name="Westerberg I."/>
            <person name="Brannstrom I.O."/>
            <person name="Guillou S."/>
            <person name="Cros-Aarteil S."/>
            <person name="Calhoun S."/>
            <person name="Haridas S."/>
            <person name="Kuo A."/>
            <person name="Mondo S."/>
            <person name="Pangilinan J."/>
            <person name="Riley R."/>
            <person name="LaButti K."/>
            <person name="Andreopoulos B."/>
            <person name="Lipzen A."/>
            <person name="Chen C."/>
            <person name="Yan M."/>
            <person name="Daum C."/>
            <person name="Ng V."/>
            <person name="Clum A."/>
            <person name="Steindorff A."/>
            <person name="Ohm R.A."/>
            <person name="Martin F."/>
            <person name="Silar P."/>
            <person name="Natvig D.O."/>
            <person name="Lalanne C."/>
            <person name="Gautier V."/>
            <person name="Ament-Velasquez S.L."/>
            <person name="Kruys A."/>
            <person name="Hutchinson M.I."/>
            <person name="Powell A.J."/>
            <person name="Barry K."/>
            <person name="Miller A.N."/>
            <person name="Grigoriev I.V."/>
            <person name="Debuchy R."/>
            <person name="Gladieux P."/>
            <person name="Hiltunen Thoren M."/>
            <person name="Johannesson H."/>
        </authorList>
    </citation>
    <scope>NUCLEOTIDE SEQUENCE</scope>
    <source>
        <strain evidence="2">CBS 757.83</strain>
    </source>
</reference>
<reference evidence="2" key="2">
    <citation type="submission" date="2023-05" db="EMBL/GenBank/DDBJ databases">
        <authorList>
            <consortium name="Lawrence Berkeley National Laboratory"/>
            <person name="Steindorff A."/>
            <person name="Hensen N."/>
            <person name="Bonometti L."/>
            <person name="Westerberg I."/>
            <person name="Brannstrom I.O."/>
            <person name="Guillou S."/>
            <person name="Cros-Aarteil S."/>
            <person name="Calhoun S."/>
            <person name="Haridas S."/>
            <person name="Kuo A."/>
            <person name="Mondo S."/>
            <person name="Pangilinan J."/>
            <person name="Riley R."/>
            <person name="Labutti K."/>
            <person name="Andreopoulos B."/>
            <person name="Lipzen A."/>
            <person name="Chen C."/>
            <person name="Yanf M."/>
            <person name="Daum C."/>
            <person name="Ng V."/>
            <person name="Clum A."/>
            <person name="Ohm R."/>
            <person name="Martin F."/>
            <person name="Silar P."/>
            <person name="Natvig D."/>
            <person name="Lalanne C."/>
            <person name="Gautier V."/>
            <person name="Ament-Velasquez S.L."/>
            <person name="Kruys A."/>
            <person name="Hutchinson M.I."/>
            <person name="Powell A.J."/>
            <person name="Barry K."/>
            <person name="Miller A.N."/>
            <person name="Grigoriev I.V."/>
            <person name="Debuchy R."/>
            <person name="Gladieux P."/>
            <person name="Thoren M.H."/>
            <person name="Johannesson H."/>
        </authorList>
    </citation>
    <scope>NUCLEOTIDE SEQUENCE</scope>
    <source>
        <strain evidence="2">CBS 757.83</strain>
    </source>
</reference>
<accession>A0AAN6Q8A1</accession>
<evidence type="ECO:0000313" key="2">
    <source>
        <dbReference type="EMBL" id="KAK4105482.1"/>
    </source>
</evidence>
<feature type="region of interest" description="Disordered" evidence="1">
    <location>
        <begin position="61"/>
        <end position="112"/>
    </location>
</feature>
<gene>
    <name evidence="2" type="ORF">N658DRAFT_120609</name>
</gene>
<dbReference type="Proteomes" id="UP001305647">
    <property type="component" value="Unassembled WGS sequence"/>
</dbReference>
<organism evidence="2 3">
    <name type="scientific">Parathielavia hyrcaniae</name>
    <dbReference type="NCBI Taxonomy" id="113614"/>
    <lineage>
        <taxon>Eukaryota</taxon>
        <taxon>Fungi</taxon>
        <taxon>Dikarya</taxon>
        <taxon>Ascomycota</taxon>
        <taxon>Pezizomycotina</taxon>
        <taxon>Sordariomycetes</taxon>
        <taxon>Sordariomycetidae</taxon>
        <taxon>Sordariales</taxon>
        <taxon>Chaetomiaceae</taxon>
        <taxon>Parathielavia</taxon>
    </lineage>
</organism>
<sequence length="112" mass="12640">MRHEYAVLFLEAFFYPCCTCHSASWTTDPSLKIAVADIRYLSRRRRSLDWRFPAVPARHTRHSIPGGAAGSAGYLRQRTGRQPRPQRSELISHFGSVSTRQNPCPRAGSSLP</sequence>
<evidence type="ECO:0000256" key="1">
    <source>
        <dbReference type="SAM" id="MobiDB-lite"/>
    </source>
</evidence>
<protein>
    <submittedName>
        <fullName evidence="2">Uncharacterized protein</fullName>
    </submittedName>
</protein>
<evidence type="ECO:0000313" key="3">
    <source>
        <dbReference type="Proteomes" id="UP001305647"/>
    </source>
</evidence>